<dbReference type="Gene3D" id="3.40.50.2300">
    <property type="match status" value="1"/>
</dbReference>
<dbReference type="PROSITE" id="PS51099">
    <property type="entry name" value="PTS_EIIB_TYPE_2"/>
    <property type="match status" value="1"/>
</dbReference>
<dbReference type="Proteomes" id="UP000214649">
    <property type="component" value="Unassembled WGS sequence"/>
</dbReference>
<organism evidence="9 10">
    <name type="scientific">Streptococcus equinus</name>
    <name type="common">Streptococcus bovis</name>
    <dbReference type="NCBI Taxonomy" id="1335"/>
    <lineage>
        <taxon>Bacteria</taxon>
        <taxon>Bacillati</taxon>
        <taxon>Bacillota</taxon>
        <taxon>Bacilli</taxon>
        <taxon>Lactobacillales</taxon>
        <taxon>Streptococcaceae</taxon>
        <taxon>Streptococcus</taxon>
    </lineage>
</organism>
<dbReference type="PROSITE" id="PS51094">
    <property type="entry name" value="PTS_EIIA_TYPE_2"/>
    <property type="match status" value="1"/>
</dbReference>
<name>A0A239R9B1_STREI</name>
<evidence type="ECO:0000256" key="3">
    <source>
        <dbReference type="ARBA" id="ARBA00023015"/>
    </source>
</evidence>
<dbReference type="InterPro" id="IPR036388">
    <property type="entry name" value="WH-like_DNA-bd_sf"/>
</dbReference>
<dbReference type="InterPro" id="IPR016152">
    <property type="entry name" value="PTrfase/Anion_transptr"/>
</dbReference>
<feature type="domain" description="PRD" evidence="8">
    <location>
        <begin position="296"/>
        <end position="403"/>
    </location>
</feature>
<evidence type="ECO:0000313" key="10">
    <source>
        <dbReference type="Proteomes" id="UP000214649"/>
    </source>
</evidence>
<dbReference type="CDD" id="cd05568">
    <property type="entry name" value="PTS_IIB_bgl_like"/>
    <property type="match status" value="1"/>
</dbReference>
<dbReference type="GO" id="GO:0009401">
    <property type="term" value="P:phosphoenolpyruvate-dependent sugar phosphotransferase system"/>
    <property type="evidence" value="ECO:0007669"/>
    <property type="project" value="InterPro"/>
</dbReference>
<dbReference type="SUPFAM" id="SSF55804">
    <property type="entry name" value="Phoshotransferase/anion transport protein"/>
    <property type="match status" value="1"/>
</dbReference>
<dbReference type="InterPro" id="IPR013196">
    <property type="entry name" value="HTH_11"/>
</dbReference>
<dbReference type="Pfam" id="PF08279">
    <property type="entry name" value="HTH_11"/>
    <property type="match status" value="1"/>
</dbReference>
<dbReference type="Pfam" id="PF05043">
    <property type="entry name" value="Mga"/>
    <property type="match status" value="1"/>
</dbReference>
<dbReference type="InterPro" id="IPR011608">
    <property type="entry name" value="PRD"/>
</dbReference>
<keyword evidence="2" id="KW-0677">Repeat</keyword>
<keyword evidence="4" id="KW-0010">Activator</keyword>
<evidence type="ECO:0000256" key="2">
    <source>
        <dbReference type="ARBA" id="ARBA00022737"/>
    </source>
</evidence>
<dbReference type="EMBL" id="FZRA01000002">
    <property type="protein sequence ID" value="SNU07372.1"/>
    <property type="molecule type" value="Genomic_DNA"/>
</dbReference>
<proteinExistence type="predicted"/>
<evidence type="ECO:0000259" key="8">
    <source>
        <dbReference type="PROSITE" id="PS51372"/>
    </source>
</evidence>
<dbReference type="RefSeq" id="WP_094140533.1">
    <property type="nucleotide sequence ID" value="NZ_FZRA01000002.1"/>
</dbReference>
<dbReference type="InterPro" id="IPR002178">
    <property type="entry name" value="PTS_EIIA_type-2_dom"/>
</dbReference>
<dbReference type="Gene3D" id="1.10.1790.10">
    <property type="entry name" value="PRD domain"/>
    <property type="match status" value="2"/>
</dbReference>
<evidence type="ECO:0000256" key="5">
    <source>
        <dbReference type="ARBA" id="ARBA00023163"/>
    </source>
</evidence>
<evidence type="ECO:0000256" key="1">
    <source>
        <dbReference type="ARBA" id="ARBA00022679"/>
    </source>
</evidence>
<keyword evidence="3" id="KW-0805">Transcription regulation</keyword>
<feature type="domain" description="PTS EIIA type-2" evidence="6">
    <location>
        <begin position="514"/>
        <end position="657"/>
    </location>
</feature>
<dbReference type="PANTHER" id="PTHR30185:SF18">
    <property type="entry name" value="TRANSCRIPTIONAL REGULATOR MTLR"/>
    <property type="match status" value="1"/>
</dbReference>
<dbReference type="InterPro" id="IPR036634">
    <property type="entry name" value="PRD_sf"/>
</dbReference>
<dbReference type="PANTHER" id="PTHR30185">
    <property type="entry name" value="CRYPTIC BETA-GLUCOSIDE BGL OPERON ANTITERMINATOR"/>
    <property type="match status" value="1"/>
</dbReference>
<dbReference type="SUPFAM" id="SSF63520">
    <property type="entry name" value="PTS-regulatory domain, PRD"/>
    <property type="match status" value="2"/>
</dbReference>
<dbReference type="InterPro" id="IPR007737">
    <property type="entry name" value="Mga_HTH"/>
</dbReference>
<dbReference type="AlphaFoldDB" id="A0A239R9B1"/>
<feature type="domain" description="PTS EIIB type-2" evidence="7">
    <location>
        <begin position="406"/>
        <end position="498"/>
    </location>
</feature>
<dbReference type="GO" id="GO:0006355">
    <property type="term" value="P:regulation of DNA-templated transcription"/>
    <property type="evidence" value="ECO:0007669"/>
    <property type="project" value="InterPro"/>
</dbReference>
<dbReference type="InterPro" id="IPR036095">
    <property type="entry name" value="PTS_EIIB-like_sf"/>
</dbReference>
<evidence type="ECO:0000256" key="4">
    <source>
        <dbReference type="ARBA" id="ARBA00023159"/>
    </source>
</evidence>
<dbReference type="InterPro" id="IPR013011">
    <property type="entry name" value="PTS_EIIB_2"/>
</dbReference>
<keyword evidence="1" id="KW-0808">Transferase</keyword>
<dbReference type="PROSITE" id="PS51372">
    <property type="entry name" value="PRD_2"/>
    <property type="match status" value="2"/>
</dbReference>
<accession>A0A239R9B1</accession>
<dbReference type="InterPro" id="IPR050661">
    <property type="entry name" value="BglG_antiterminators"/>
</dbReference>
<gene>
    <name evidence="9" type="ORF">SAMN05216470_0806</name>
</gene>
<evidence type="ECO:0000259" key="6">
    <source>
        <dbReference type="PROSITE" id="PS51094"/>
    </source>
</evidence>
<keyword evidence="5" id="KW-0804">Transcription</keyword>
<dbReference type="Pfam" id="PF00874">
    <property type="entry name" value="PRD"/>
    <property type="match status" value="2"/>
</dbReference>
<reference evidence="9 10" key="1">
    <citation type="submission" date="2017-07" db="EMBL/GenBank/DDBJ databases">
        <authorList>
            <person name="Sun Z.S."/>
            <person name="Albrecht U."/>
            <person name="Echele G."/>
            <person name="Lee C.C."/>
        </authorList>
    </citation>
    <scope>NUCLEOTIDE SEQUENCE [LARGE SCALE GENOMIC DNA]</scope>
    <source>
        <strain evidence="9 10">AR3</strain>
    </source>
</reference>
<evidence type="ECO:0000259" key="7">
    <source>
        <dbReference type="PROSITE" id="PS51099"/>
    </source>
</evidence>
<dbReference type="Gene3D" id="3.40.930.10">
    <property type="entry name" value="Mannitol-specific EII, Chain A"/>
    <property type="match status" value="1"/>
</dbReference>
<dbReference type="SUPFAM" id="SSF52794">
    <property type="entry name" value="PTS system IIB component-like"/>
    <property type="match status" value="1"/>
</dbReference>
<protein>
    <submittedName>
        <fullName evidence="9">Lichenan operon transcriptional antiterminator</fullName>
    </submittedName>
</protein>
<evidence type="ECO:0000313" key="9">
    <source>
        <dbReference type="EMBL" id="SNU07372.1"/>
    </source>
</evidence>
<dbReference type="Pfam" id="PF00359">
    <property type="entry name" value="PTS_EIIA_2"/>
    <property type="match status" value="1"/>
</dbReference>
<dbReference type="Gene3D" id="1.10.10.10">
    <property type="entry name" value="Winged helix-like DNA-binding domain superfamily/Winged helix DNA-binding domain"/>
    <property type="match status" value="2"/>
</dbReference>
<dbReference type="GO" id="GO:0008982">
    <property type="term" value="F:protein-N(PI)-phosphohistidine-sugar phosphotransferase activity"/>
    <property type="evidence" value="ECO:0007669"/>
    <property type="project" value="InterPro"/>
</dbReference>
<sequence length="657" mass="75745">MLNKKEKQIIQYLTKDKEQFVTSKELAAHMGCSDRTIRTYYKTLVEKLDNHSGLDLISKQGYGYKLDILDDDAYADFLEENHINDHHFNYQSVTDINDRYNFLLNKLLFEQNEIYFDDLADELFVSRSTLSSDFKKIREKFKPYHLKIESKANKGVYVMGQERDKRRFIMDYFIDSGFINTMHSYVDNELLNQRISFEELTIIVLDECREGGLKLSDFVIQNLVIHIALAIRRITEGFRISKVSDDEVVLRGLAERRVAENILKRVSVSTGIHFPIEEVDYITLHLVSKGHGNSCHISEVLQEQIRQELIDSISQINPSVKNDFQLIEGLLAHLSTMYIRLQGKVVMENPLTAEIQANYRDMYQLAERVVSNMPTFSPYTLSPNEIAYIALHFMAAKERYKEQRKYNVLVICATGYGSAQMLKSRIENELGNLVSITDVIGYYEINDEKLKGIDFIVSSIDLSNLMFNIPVFTVSVFLNDEELKDIKQGIAHLNTSMANVEDHQAELTVKDVFDDYFSEDYFFLMSEATKEDVLKKLAESISVNENDQFEKRLLDMMKQREAMSSIVFGENIAVPHPLKAVGSKHHFAVAIVKNGVKWDEHYPSIKIIFLMSMSIHDNDGLPELTSAIVDLVDNPKLQEQMLACQSFDEFKKIFLSI</sequence>
<feature type="domain" description="PRD" evidence="8">
    <location>
        <begin position="189"/>
        <end position="295"/>
    </location>
</feature>